<keyword evidence="11" id="KW-0175">Coiled coil</keyword>
<dbReference type="GO" id="GO:0070901">
    <property type="term" value="P:mitochondrial tRNA methylation"/>
    <property type="evidence" value="ECO:0007669"/>
    <property type="project" value="TreeGrafter"/>
</dbReference>
<gene>
    <name evidence="10" type="primary">TRM5</name>
    <name evidence="14" type="ORF">DSM5745_03304</name>
</gene>
<evidence type="ECO:0000313" key="15">
    <source>
        <dbReference type="Proteomes" id="UP000256690"/>
    </source>
</evidence>
<dbReference type="InterPro" id="IPR030382">
    <property type="entry name" value="MeTrfase_TRM5/TYW2"/>
</dbReference>
<dbReference type="FunFam" id="3.30.300.110:FF:000001">
    <property type="entry name" value="tRNA (guanine(37)-N1)-methyltransferase"/>
    <property type="match status" value="1"/>
</dbReference>
<comment type="similarity">
    <text evidence="10">Belongs to the TRM5 / TYW2 family.</text>
</comment>
<evidence type="ECO:0000256" key="9">
    <source>
        <dbReference type="ARBA" id="ARBA00047783"/>
    </source>
</evidence>
<dbReference type="OrthoDB" id="408788at2759"/>
<evidence type="ECO:0000256" key="11">
    <source>
        <dbReference type="SAM" id="Coils"/>
    </source>
</evidence>
<evidence type="ECO:0000256" key="3">
    <source>
        <dbReference type="ARBA" id="ARBA00022603"/>
    </source>
</evidence>
<comment type="function">
    <text evidence="10">Specifically methylates the N1 position of guanosine-37 in various cytoplasmic and mitochondrial tRNAs. Methylation is not dependent on the nature of the nucleoside 5' of the target nucleoside. This is the first step in the biosynthesis of wybutosine (yW), a modified base adjacent to the anticodon of tRNAs and required for accurate decoding.</text>
</comment>
<evidence type="ECO:0000256" key="4">
    <source>
        <dbReference type="ARBA" id="ARBA00022679"/>
    </source>
</evidence>
<keyword evidence="15" id="KW-1185">Reference proteome</keyword>
<dbReference type="Proteomes" id="UP000256690">
    <property type="component" value="Unassembled WGS sequence"/>
</dbReference>
<dbReference type="InterPro" id="IPR056743">
    <property type="entry name" value="TRM5-TYW2-like_MTfase"/>
</dbReference>
<evidence type="ECO:0000256" key="7">
    <source>
        <dbReference type="ARBA" id="ARBA00023128"/>
    </source>
</evidence>
<feature type="domain" description="SAM-dependent methyltransferase TRM5/TYW2-type" evidence="13">
    <location>
        <begin position="466"/>
        <end position="785"/>
    </location>
</feature>
<feature type="compositionally biased region" description="Polar residues" evidence="12">
    <location>
        <begin position="102"/>
        <end position="115"/>
    </location>
</feature>
<dbReference type="InterPro" id="IPR056744">
    <property type="entry name" value="TRM5/TYW2-like_N"/>
</dbReference>
<dbReference type="HAMAP" id="MF_03152">
    <property type="entry name" value="TRM5"/>
    <property type="match status" value="1"/>
</dbReference>
<feature type="binding site" evidence="10">
    <location>
        <begin position="595"/>
        <end position="596"/>
    </location>
    <ligand>
        <name>S-adenosyl-L-methionine</name>
        <dbReference type="ChEBI" id="CHEBI:59789"/>
    </ligand>
</feature>
<dbReference type="GO" id="GO:0005634">
    <property type="term" value="C:nucleus"/>
    <property type="evidence" value="ECO:0007669"/>
    <property type="project" value="UniProtKB-SubCell"/>
</dbReference>
<dbReference type="PANTHER" id="PTHR23245">
    <property type="entry name" value="TRNA METHYLTRANSFERASE"/>
    <property type="match status" value="1"/>
</dbReference>
<comment type="catalytic activity">
    <reaction evidence="9 10">
        <text>guanosine(37) in tRNA + S-adenosyl-L-methionine = N(1)-methylguanosine(37) in tRNA + S-adenosyl-L-homocysteine + H(+)</text>
        <dbReference type="Rhea" id="RHEA:36899"/>
        <dbReference type="Rhea" id="RHEA-COMP:10145"/>
        <dbReference type="Rhea" id="RHEA-COMP:10147"/>
        <dbReference type="ChEBI" id="CHEBI:15378"/>
        <dbReference type="ChEBI" id="CHEBI:57856"/>
        <dbReference type="ChEBI" id="CHEBI:59789"/>
        <dbReference type="ChEBI" id="CHEBI:73542"/>
        <dbReference type="ChEBI" id="CHEBI:74269"/>
        <dbReference type="EC" id="2.1.1.228"/>
    </reaction>
</comment>
<feature type="binding site" evidence="10">
    <location>
        <begin position="623"/>
        <end position="624"/>
    </location>
    <ligand>
        <name>S-adenosyl-L-methionine</name>
        <dbReference type="ChEBI" id="CHEBI:59789"/>
    </ligand>
</feature>
<proteinExistence type="inferred from homology"/>
<feature type="region of interest" description="Disordered" evidence="12">
    <location>
        <begin position="74"/>
        <end position="139"/>
    </location>
</feature>
<organism evidence="14 15">
    <name type="scientific">Aspergillus mulundensis</name>
    <dbReference type="NCBI Taxonomy" id="1810919"/>
    <lineage>
        <taxon>Eukaryota</taxon>
        <taxon>Fungi</taxon>
        <taxon>Dikarya</taxon>
        <taxon>Ascomycota</taxon>
        <taxon>Pezizomycotina</taxon>
        <taxon>Eurotiomycetes</taxon>
        <taxon>Eurotiomycetidae</taxon>
        <taxon>Eurotiales</taxon>
        <taxon>Aspergillaceae</taxon>
        <taxon>Aspergillus</taxon>
        <taxon>Aspergillus subgen. Nidulantes</taxon>
    </lineage>
</organism>
<dbReference type="Pfam" id="PF02475">
    <property type="entry name" value="TRM5-TYW2_MTfase"/>
    <property type="match status" value="1"/>
</dbReference>
<keyword evidence="3 10" id="KW-0489">Methyltransferase</keyword>
<feature type="compositionally biased region" description="Low complexity" evidence="12">
    <location>
        <begin position="79"/>
        <end position="101"/>
    </location>
</feature>
<reference evidence="14 15" key="1">
    <citation type="journal article" date="2018" name="IMA Fungus">
        <title>IMA Genome-F 9: Draft genome sequence of Annulohypoxylon stygium, Aspergillus mulundensis, Berkeleyomyces basicola (syn. Thielaviopsis basicola), Ceratocystis smalleyi, two Cercospora beticola strains, Coleophoma cylindrospora, Fusarium fracticaudum, Phialophora cf. hyalina, and Morchella septimelata.</title>
        <authorList>
            <person name="Wingfield B.D."/>
            <person name="Bills G.F."/>
            <person name="Dong Y."/>
            <person name="Huang W."/>
            <person name="Nel W.J."/>
            <person name="Swalarsk-Parry B.S."/>
            <person name="Vaghefi N."/>
            <person name="Wilken P.M."/>
            <person name="An Z."/>
            <person name="de Beer Z.W."/>
            <person name="De Vos L."/>
            <person name="Chen L."/>
            <person name="Duong T.A."/>
            <person name="Gao Y."/>
            <person name="Hammerbacher A."/>
            <person name="Kikkert J.R."/>
            <person name="Li Y."/>
            <person name="Li H."/>
            <person name="Li K."/>
            <person name="Li Q."/>
            <person name="Liu X."/>
            <person name="Ma X."/>
            <person name="Naidoo K."/>
            <person name="Pethybridge S.J."/>
            <person name="Sun J."/>
            <person name="Steenkamp E.T."/>
            <person name="van der Nest M.A."/>
            <person name="van Wyk S."/>
            <person name="Wingfield M.J."/>
            <person name="Xiong C."/>
            <person name="Yue Q."/>
            <person name="Zhang X."/>
        </authorList>
    </citation>
    <scope>NUCLEOTIDE SEQUENCE [LARGE SCALE GENOMIC DNA]</scope>
    <source>
        <strain evidence="14 15">DSM 5745</strain>
    </source>
</reference>
<keyword evidence="6 10" id="KW-0819">tRNA processing</keyword>
<accession>A0A3D8SK74</accession>
<evidence type="ECO:0000256" key="10">
    <source>
        <dbReference type="HAMAP-Rule" id="MF_03152"/>
    </source>
</evidence>
<keyword evidence="5 10" id="KW-0949">S-adenosyl-L-methionine</keyword>
<keyword evidence="8 10" id="KW-0539">Nucleus</keyword>
<evidence type="ECO:0000256" key="1">
    <source>
        <dbReference type="ARBA" id="ARBA00009775"/>
    </source>
</evidence>
<keyword evidence="7 10" id="KW-0496">Mitochondrion</keyword>
<feature type="region of interest" description="Disordered" evidence="12">
    <location>
        <begin position="161"/>
        <end position="223"/>
    </location>
</feature>
<evidence type="ECO:0000313" key="14">
    <source>
        <dbReference type="EMBL" id="RDW86662.1"/>
    </source>
</evidence>
<dbReference type="STRING" id="1810919.A0A3D8SK74"/>
<comment type="similarity">
    <text evidence="1">Belongs to the class I-like SAM-binding methyltransferase superfamily. TRM5/TYW2 family.</text>
</comment>
<keyword evidence="2 10" id="KW-0963">Cytoplasm</keyword>
<dbReference type="Gene3D" id="3.30.300.110">
    <property type="entry name" value="Met-10+ protein-like domains"/>
    <property type="match status" value="1"/>
</dbReference>
<comment type="subcellular location">
    <subcellularLocation>
        <location evidence="10">Mitochondrion matrix</location>
    </subcellularLocation>
    <subcellularLocation>
        <location evidence="10">Nucleus</location>
    </subcellularLocation>
    <subcellularLocation>
        <location evidence="10">Cytoplasm</location>
    </subcellularLocation>
    <text evidence="10">Predominantly in the mitochondria and in the nucleus.</text>
</comment>
<dbReference type="SUPFAM" id="SSF53335">
    <property type="entry name" value="S-adenosyl-L-methionine-dependent methyltransferases"/>
    <property type="match status" value="1"/>
</dbReference>
<evidence type="ECO:0000256" key="6">
    <source>
        <dbReference type="ARBA" id="ARBA00022694"/>
    </source>
</evidence>
<dbReference type="Pfam" id="PF25133">
    <property type="entry name" value="TYW2_N_2"/>
    <property type="match status" value="1"/>
</dbReference>
<evidence type="ECO:0000256" key="5">
    <source>
        <dbReference type="ARBA" id="ARBA00022691"/>
    </source>
</evidence>
<dbReference type="InterPro" id="IPR029063">
    <property type="entry name" value="SAM-dependent_MTases_sf"/>
</dbReference>
<dbReference type="GO" id="GO:0052906">
    <property type="term" value="F:tRNA (guanine(37)-N1)-methyltransferase activity"/>
    <property type="evidence" value="ECO:0007669"/>
    <property type="project" value="UniProtKB-UniRule"/>
</dbReference>
<evidence type="ECO:0000256" key="2">
    <source>
        <dbReference type="ARBA" id="ARBA00022490"/>
    </source>
</evidence>
<dbReference type="GO" id="GO:0005759">
    <property type="term" value="C:mitochondrial matrix"/>
    <property type="evidence" value="ECO:0007669"/>
    <property type="project" value="UniProtKB-SubCell"/>
</dbReference>
<keyword evidence="4 10" id="KW-0808">Transferase</keyword>
<dbReference type="GO" id="GO:0002939">
    <property type="term" value="P:tRNA N1-guanine methylation"/>
    <property type="evidence" value="ECO:0007669"/>
    <property type="project" value="TreeGrafter"/>
</dbReference>
<comment type="caution">
    <text evidence="14">The sequence shown here is derived from an EMBL/GenBank/DDBJ whole genome shotgun (WGS) entry which is preliminary data.</text>
</comment>
<protein>
    <recommendedName>
        <fullName evidence="10">tRNA (guanine(37)-N1)-methyltransferase</fullName>
        <ecNumber evidence="10">2.1.1.228</ecNumber>
    </recommendedName>
    <alternativeName>
        <fullName evidence="10">M1G-methyltransferase</fullName>
    </alternativeName>
    <alternativeName>
        <fullName evidence="10">tRNA [GM37] methyltransferase</fullName>
    </alternativeName>
    <alternativeName>
        <fullName evidence="10">tRNA methyltransferase 5</fullName>
    </alternativeName>
</protein>
<feature type="coiled-coil region" evidence="11">
    <location>
        <begin position="298"/>
        <end position="325"/>
    </location>
</feature>
<dbReference type="Gene3D" id="3.40.50.150">
    <property type="entry name" value="Vaccinia Virus protein VP39"/>
    <property type="match status" value="1"/>
</dbReference>
<dbReference type="PROSITE" id="PS51684">
    <property type="entry name" value="SAM_MT_TRM5_TYW2"/>
    <property type="match status" value="1"/>
</dbReference>
<dbReference type="AlphaFoldDB" id="A0A3D8SK74"/>
<evidence type="ECO:0000259" key="13">
    <source>
        <dbReference type="PROSITE" id="PS51684"/>
    </source>
</evidence>
<dbReference type="EC" id="2.1.1.228" evidence="10"/>
<feature type="compositionally biased region" description="Polar residues" evidence="12">
    <location>
        <begin position="122"/>
        <end position="132"/>
    </location>
</feature>
<feature type="binding site" evidence="10">
    <location>
        <position position="681"/>
    </location>
    <ligand>
        <name>S-adenosyl-L-methionine</name>
        <dbReference type="ChEBI" id="CHEBI:59789"/>
    </ligand>
</feature>
<evidence type="ECO:0000256" key="12">
    <source>
        <dbReference type="SAM" id="MobiDB-lite"/>
    </source>
</evidence>
<sequence length="792" mass="89068">MQLPRAATSREATDQESWGESWAVVYGSLPFLTFGALHTGRRLYTCQKDHQHRCKFFLWTSDAEAREKLALLSNSRTEAPASGSSYPSPSPQTPSSKTASAQQSTGGLLTPQTGGRNYGGSRFNNTPTSTGASAKARMMAEDTDEFDWDEGLQNEMDQVFESSQPLRQPEFGLPSRKTPRTEKTTSPGKRKRSVDDDAESDRTVTPGGPARGMGTGAHVTPFLTPTPTRYRNAGVGLGAAETPLATSSDLAAQVSRILEGHEVDVPVGAMEELRALFNRHEMKVKGIIRGRDISRAALKDKDDQIVRLNERISMLESQLELERTRAGPGYLSEMYRPPVNRAMRVLDRSFFKKTVPLSAATIFKNSDISMVRSSLQKSKDILNLPRLSTIQDVKKDDVVKKCLLLKEEIKYDDTATWSPTINELVNNGIVGVGPFNLELDYDYWLHSDIISAVLPEDLLEEVPQGFTQVGHIAHLNLREQYLPWKRLIAEVLLDKNSTLRTVIRKTEDVGSHSEFRTFPYELLAGDADMNVIQHEQDCEFRFDFSRVYWNSRLHTEHQRLVELFKPGQMVCDVMAGVGPFAIPAGKKKIFVFANDLNPHGYEVMQDAVKRNKVHRFVTPFNQDGRDFIKWSARALLRWDSPVVTILPKSKQSRNAPGKAKESKLPAEVYHRPKLVDHYVMNLPGNALEFLDAFIGVYAGREELFAPHTKAQLPMVHVYCFSGHSENEVDDHIDICKRMSEVMEYPITVEDRVGGTGNQELELSIHNVRLVSPNKQMFCASFRLPKEVAFRKK</sequence>
<evidence type="ECO:0000256" key="8">
    <source>
        <dbReference type="ARBA" id="ARBA00023242"/>
    </source>
</evidence>
<dbReference type="PANTHER" id="PTHR23245:SF36">
    <property type="entry name" value="TRNA (GUANINE(37)-N1)-METHYLTRANSFERASE"/>
    <property type="match status" value="1"/>
</dbReference>
<name>A0A3D8SK74_9EURO</name>
<feature type="binding site" evidence="10">
    <location>
        <position position="557"/>
    </location>
    <ligand>
        <name>S-adenosyl-L-methionine</name>
        <dbReference type="ChEBI" id="CHEBI:59789"/>
    </ligand>
</feature>
<dbReference type="InterPro" id="IPR025792">
    <property type="entry name" value="tRNA_Gua_MeTrfase_euk"/>
</dbReference>
<comment type="subunit">
    <text evidence="10">Monomer.</text>
</comment>
<dbReference type="EMBL" id="PVWQ01000003">
    <property type="protein sequence ID" value="RDW86662.1"/>
    <property type="molecule type" value="Genomic_DNA"/>
</dbReference>